<evidence type="ECO:0000256" key="2">
    <source>
        <dbReference type="ARBA" id="ARBA00022475"/>
    </source>
</evidence>
<sequence>MSIITSFFFGLISAIIGIFPPGLINMTAAKVSVTDGRKRAMVFVLGALIVIFIQTYISVLFAQYINNHNDVVILLREIGLAIFTVISIYFLFFAKEPKPILNKKKIQLKSKRSRFFMGMLISAINFFPIPYYVLVSVTLASFKLFTFNDLSIYSLVTGVVIGSFSVFYCYVVFFEKLKTKTDYFIRNMNSIIGIITGIVAIITLLNVLDYYFNEV</sequence>
<dbReference type="RefSeq" id="WP_313324916.1">
    <property type="nucleotide sequence ID" value="NZ_CP134878.1"/>
</dbReference>
<keyword evidence="2" id="KW-1003">Cell membrane</keyword>
<proteinExistence type="predicted"/>
<keyword evidence="5 6" id="KW-0472">Membrane</keyword>
<feature type="transmembrane region" description="Helical" evidence="6">
    <location>
        <begin position="115"/>
        <end position="140"/>
    </location>
</feature>
<feature type="transmembrane region" description="Helical" evidence="6">
    <location>
        <begin position="40"/>
        <end position="65"/>
    </location>
</feature>
<evidence type="ECO:0000256" key="4">
    <source>
        <dbReference type="ARBA" id="ARBA00022989"/>
    </source>
</evidence>
<keyword evidence="4 6" id="KW-1133">Transmembrane helix</keyword>
<protein>
    <submittedName>
        <fullName evidence="7">LysE family transporter</fullName>
    </submittedName>
</protein>
<dbReference type="Pfam" id="PF01810">
    <property type="entry name" value="LysE"/>
    <property type="match status" value="1"/>
</dbReference>
<keyword evidence="3 6" id="KW-0812">Transmembrane</keyword>
<feature type="transmembrane region" description="Helical" evidence="6">
    <location>
        <begin position="191"/>
        <end position="212"/>
    </location>
</feature>
<name>A0AA96J8Y4_9FLAO</name>
<evidence type="ECO:0000256" key="6">
    <source>
        <dbReference type="SAM" id="Phobius"/>
    </source>
</evidence>
<gene>
    <name evidence="8" type="ORF">RN605_11460</name>
    <name evidence="7" type="ORF">RN608_04290</name>
</gene>
<dbReference type="EMBL" id="CP134878">
    <property type="protein sequence ID" value="WNM19904.1"/>
    <property type="molecule type" value="Genomic_DNA"/>
</dbReference>
<feature type="transmembrane region" description="Helical" evidence="6">
    <location>
        <begin position="6"/>
        <end position="28"/>
    </location>
</feature>
<evidence type="ECO:0000313" key="7">
    <source>
        <dbReference type="EMBL" id="WNM19904.1"/>
    </source>
</evidence>
<accession>A0AA96J8Y4</accession>
<dbReference type="GO" id="GO:0015171">
    <property type="term" value="F:amino acid transmembrane transporter activity"/>
    <property type="evidence" value="ECO:0007669"/>
    <property type="project" value="TreeGrafter"/>
</dbReference>
<evidence type="ECO:0000313" key="9">
    <source>
        <dbReference type="Proteomes" id="UP001304515"/>
    </source>
</evidence>
<dbReference type="InterPro" id="IPR001123">
    <property type="entry name" value="LeuE-type"/>
</dbReference>
<dbReference type="Proteomes" id="UP001304515">
    <property type="component" value="Chromosome"/>
</dbReference>
<dbReference type="PANTHER" id="PTHR30086">
    <property type="entry name" value="ARGININE EXPORTER PROTEIN ARGO"/>
    <property type="match status" value="1"/>
</dbReference>
<dbReference type="AlphaFoldDB" id="A0AA96J8Y4"/>
<evidence type="ECO:0000256" key="3">
    <source>
        <dbReference type="ARBA" id="ARBA00022692"/>
    </source>
</evidence>
<feature type="transmembrane region" description="Helical" evidence="6">
    <location>
        <begin position="71"/>
        <end position="94"/>
    </location>
</feature>
<dbReference type="KEGG" id="fcj:RN605_11460"/>
<organism evidence="7">
    <name type="scientific">Flavobacterium capsici</name>
    <dbReference type="NCBI Taxonomy" id="3075618"/>
    <lineage>
        <taxon>Bacteria</taxon>
        <taxon>Pseudomonadati</taxon>
        <taxon>Bacteroidota</taxon>
        <taxon>Flavobacteriia</taxon>
        <taxon>Flavobacteriales</taxon>
        <taxon>Flavobacteriaceae</taxon>
        <taxon>Flavobacterium</taxon>
    </lineage>
</organism>
<accession>A0AA96F1N9</accession>
<reference evidence="7 9" key="1">
    <citation type="submission" date="2023-09" db="EMBL/GenBank/DDBJ databases">
        <title>Flavobacterium sp. a novel bacteria isolate from Pepper rhizosphere.</title>
        <authorList>
            <person name="Peng Y."/>
            <person name="Lee J."/>
        </authorList>
    </citation>
    <scope>NUCLEOTIDE SEQUENCE</scope>
    <source>
        <strain evidence="7">PMR2A8</strain>
        <strain evidence="8 9">PMTSA4</strain>
    </source>
</reference>
<evidence type="ECO:0000256" key="1">
    <source>
        <dbReference type="ARBA" id="ARBA00004651"/>
    </source>
</evidence>
<evidence type="ECO:0000256" key="5">
    <source>
        <dbReference type="ARBA" id="ARBA00023136"/>
    </source>
</evidence>
<dbReference type="PANTHER" id="PTHR30086:SF20">
    <property type="entry name" value="ARGININE EXPORTER PROTEIN ARGO-RELATED"/>
    <property type="match status" value="1"/>
</dbReference>
<comment type="subcellular location">
    <subcellularLocation>
        <location evidence="1">Cell membrane</location>
        <topology evidence="1">Multi-pass membrane protein</topology>
    </subcellularLocation>
</comment>
<evidence type="ECO:0000313" key="8">
    <source>
        <dbReference type="EMBL" id="WNM21293.1"/>
    </source>
</evidence>
<keyword evidence="9" id="KW-1185">Reference proteome</keyword>
<dbReference type="EMBL" id="CP134890">
    <property type="protein sequence ID" value="WNM21293.1"/>
    <property type="molecule type" value="Genomic_DNA"/>
</dbReference>
<feature type="transmembrane region" description="Helical" evidence="6">
    <location>
        <begin position="152"/>
        <end position="171"/>
    </location>
</feature>
<dbReference type="GO" id="GO:0005886">
    <property type="term" value="C:plasma membrane"/>
    <property type="evidence" value="ECO:0007669"/>
    <property type="project" value="UniProtKB-SubCell"/>
</dbReference>